<proteinExistence type="inferred from homology"/>
<sequence length="287" mass="31357">MTVSTTLALGPQWLDPTYLLGSNGPFGAFVLPGMLLIVFIETGLLFPLLPGDSLLFTAGFLSIQPNGFAPIWLVCLSVWIVAVLGDQCAYWIGRKGGSVLRKRKDTAVFKKEHLVQAHLFFEKYGAVTVIICRFVPIVRTYAPVVAGMSGFRYRVFLPFDILGGLLWGCGVTLLGAALGNFSFVQNNIELIFLFVIFLSLLPAIFTAIKGVIEARKSDLPASIDPEDAADQILAGTPDQKNTDVRKRLVAAFQTEQSHEGREAAAIKEQVCSELLDFSHKEDAKAYA</sequence>
<comment type="subcellular location">
    <subcellularLocation>
        <location evidence="1 7">Cell membrane</location>
        <topology evidence="1 7">Multi-pass membrane protein</topology>
    </subcellularLocation>
</comment>
<evidence type="ECO:0000256" key="5">
    <source>
        <dbReference type="ARBA" id="ARBA00022989"/>
    </source>
</evidence>
<evidence type="ECO:0000256" key="2">
    <source>
        <dbReference type="ARBA" id="ARBA00010792"/>
    </source>
</evidence>
<reference evidence="9 10" key="1">
    <citation type="submission" date="2019-04" db="EMBL/GenBank/DDBJ databases">
        <authorList>
            <person name="Seth-Smith MB H."/>
            <person name="Seth-Smith H."/>
        </authorList>
    </citation>
    <scope>NUCLEOTIDE SEQUENCE [LARGE SCALE GENOMIC DNA]</scope>
    <source>
        <strain evidence="9">USB-603019</strain>
    </source>
</reference>
<dbReference type="PANTHER" id="PTHR30353:SF0">
    <property type="entry name" value="TRANSMEMBRANE PROTEIN"/>
    <property type="match status" value="1"/>
</dbReference>
<dbReference type="Proteomes" id="UP000324288">
    <property type="component" value="Chromosome"/>
</dbReference>
<keyword evidence="5 7" id="KW-1133">Transmembrane helix</keyword>
<dbReference type="PANTHER" id="PTHR30353">
    <property type="entry name" value="INNER MEMBRANE PROTEIN DEDA-RELATED"/>
    <property type="match status" value="1"/>
</dbReference>
<keyword evidence="6 7" id="KW-0472">Membrane</keyword>
<dbReference type="Pfam" id="PF09335">
    <property type="entry name" value="VTT_dom"/>
    <property type="match status" value="1"/>
</dbReference>
<evidence type="ECO:0000313" key="9">
    <source>
        <dbReference type="EMBL" id="VHO01032.1"/>
    </source>
</evidence>
<comment type="similarity">
    <text evidence="2 7">Belongs to the DedA family.</text>
</comment>
<dbReference type="GO" id="GO:0005886">
    <property type="term" value="C:plasma membrane"/>
    <property type="evidence" value="ECO:0007669"/>
    <property type="project" value="UniProtKB-SubCell"/>
</dbReference>
<evidence type="ECO:0000256" key="6">
    <source>
        <dbReference type="ARBA" id="ARBA00023136"/>
    </source>
</evidence>
<feature type="transmembrane region" description="Helical" evidence="7">
    <location>
        <begin position="155"/>
        <end position="178"/>
    </location>
</feature>
<gene>
    <name evidence="9" type="ORF">LC603019_01093</name>
</gene>
<evidence type="ECO:0000256" key="3">
    <source>
        <dbReference type="ARBA" id="ARBA00022475"/>
    </source>
</evidence>
<dbReference type="AlphaFoldDB" id="A0A5E3ZYE9"/>
<dbReference type="InterPro" id="IPR032818">
    <property type="entry name" value="DedA-like"/>
</dbReference>
<feature type="transmembrane region" description="Helical" evidence="7">
    <location>
        <begin position="69"/>
        <end position="93"/>
    </location>
</feature>
<evidence type="ECO:0000256" key="1">
    <source>
        <dbReference type="ARBA" id="ARBA00004651"/>
    </source>
</evidence>
<dbReference type="EMBL" id="LR584267">
    <property type="protein sequence ID" value="VHO01032.1"/>
    <property type="molecule type" value="Genomic_DNA"/>
</dbReference>
<evidence type="ECO:0000259" key="8">
    <source>
        <dbReference type="Pfam" id="PF09335"/>
    </source>
</evidence>
<feature type="domain" description="VTT" evidence="8">
    <location>
        <begin position="49"/>
        <end position="176"/>
    </location>
</feature>
<keyword evidence="4 7" id="KW-0812">Transmembrane</keyword>
<keyword evidence="10" id="KW-1185">Reference proteome</keyword>
<organism evidence="9 10">
    <name type="scientific">Lawsonella clevelandensis</name>
    <dbReference type="NCBI Taxonomy" id="1528099"/>
    <lineage>
        <taxon>Bacteria</taxon>
        <taxon>Bacillati</taxon>
        <taxon>Actinomycetota</taxon>
        <taxon>Actinomycetes</taxon>
        <taxon>Mycobacteriales</taxon>
        <taxon>Lawsonellaceae</taxon>
        <taxon>Lawsonella</taxon>
    </lineage>
</organism>
<name>A0A5E3ZYE9_9ACTN</name>
<keyword evidence="3 7" id="KW-1003">Cell membrane</keyword>
<dbReference type="InterPro" id="IPR032816">
    <property type="entry name" value="VTT_dom"/>
</dbReference>
<accession>A0A5E3ZYE9</accession>
<feature type="transmembrane region" description="Helical" evidence="7">
    <location>
        <begin position="26"/>
        <end position="49"/>
    </location>
</feature>
<evidence type="ECO:0000256" key="7">
    <source>
        <dbReference type="RuleBase" id="RU367016"/>
    </source>
</evidence>
<feature type="transmembrane region" description="Helical" evidence="7">
    <location>
        <begin position="190"/>
        <end position="212"/>
    </location>
</feature>
<evidence type="ECO:0000256" key="4">
    <source>
        <dbReference type="ARBA" id="ARBA00022692"/>
    </source>
</evidence>
<evidence type="ECO:0000313" key="10">
    <source>
        <dbReference type="Proteomes" id="UP000324288"/>
    </source>
</evidence>
<protein>
    <submittedName>
        <fullName evidence="9">Putative membrane protein</fullName>
    </submittedName>
</protein>